<proteinExistence type="predicted"/>
<dbReference type="Pfam" id="PF14542">
    <property type="entry name" value="Acetyltransf_CG"/>
    <property type="match status" value="1"/>
</dbReference>
<dbReference type="PANTHER" id="PTHR31435:SF10">
    <property type="entry name" value="BSR4717 PROTEIN"/>
    <property type="match status" value="1"/>
</dbReference>
<evidence type="ECO:0000313" key="1">
    <source>
        <dbReference type="EMBL" id="SDE21733.1"/>
    </source>
</evidence>
<keyword evidence="2" id="KW-1185">Reference proteome</keyword>
<dbReference type="Gene3D" id="3.40.630.30">
    <property type="match status" value="1"/>
</dbReference>
<evidence type="ECO:0000313" key="2">
    <source>
        <dbReference type="Proteomes" id="UP000199034"/>
    </source>
</evidence>
<dbReference type="CDD" id="cd04301">
    <property type="entry name" value="NAT_SF"/>
    <property type="match status" value="1"/>
</dbReference>
<organism evidence="1 2">
    <name type="scientific">Nocardioides lianchengensis</name>
    <dbReference type="NCBI Taxonomy" id="1045774"/>
    <lineage>
        <taxon>Bacteria</taxon>
        <taxon>Bacillati</taxon>
        <taxon>Actinomycetota</taxon>
        <taxon>Actinomycetes</taxon>
        <taxon>Propionibacteriales</taxon>
        <taxon>Nocardioidaceae</taxon>
        <taxon>Nocardioides</taxon>
    </lineage>
</organism>
<dbReference type="AlphaFoldDB" id="A0A1G7B3Y4"/>
<dbReference type="InterPro" id="IPR031165">
    <property type="entry name" value="GNAT_YJDJ"/>
</dbReference>
<sequence length="96" mass="10529">MSDVEVSNNSDESRYEALVDGELAGVAVYVLQGTESIIFTHTEVADAFEGKGVGSALARFALDDVRREGTRKVVPRCPFIKGWIDKHPDYADLVRA</sequence>
<name>A0A1G7B3Y4_9ACTN</name>
<dbReference type="RefSeq" id="WP_090860780.1">
    <property type="nucleotide sequence ID" value="NZ_FMZM01000017.1"/>
</dbReference>
<dbReference type="EMBL" id="FMZM01000017">
    <property type="protein sequence ID" value="SDE21733.1"/>
    <property type="molecule type" value="Genomic_DNA"/>
</dbReference>
<protein>
    <submittedName>
        <fullName evidence="1">Uncharacterized protein</fullName>
    </submittedName>
</protein>
<dbReference type="PANTHER" id="PTHR31435">
    <property type="entry name" value="PROTEIN NATD1"/>
    <property type="match status" value="1"/>
</dbReference>
<dbReference type="PROSITE" id="PS51729">
    <property type="entry name" value="GNAT_YJDJ"/>
    <property type="match status" value="1"/>
</dbReference>
<dbReference type="InterPro" id="IPR045057">
    <property type="entry name" value="Gcn5-rel_NAT"/>
</dbReference>
<gene>
    <name evidence="1" type="ORF">SAMN05421872_11716</name>
</gene>
<reference evidence="1 2" key="1">
    <citation type="submission" date="2016-10" db="EMBL/GenBank/DDBJ databases">
        <authorList>
            <person name="de Groot N.N."/>
        </authorList>
    </citation>
    <scope>NUCLEOTIDE SEQUENCE [LARGE SCALE GENOMIC DNA]</scope>
    <source>
        <strain evidence="1 2">CGMCC 4.6858</strain>
    </source>
</reference>
<dbReference type="SUPFAM" id="SSF55729">
    <property type="entry name" value="Acyl-CoA N-acyltransferases (Nat)"/>
    <property type="match status" value="1"/>
</dbReference>
<dbReference type="InterPro" id="IPR016181">
    <property type="entry name" value="Acyl_CoA_acyltransferase"/>
</dbReference>
<accession>A0A1G7B3Y4</accession>
<dbReference type="STRING" id="1045774.SAMN05421872_11716"/>
<dbReference type="OrthoDB" id="5405911at2"/>
<dbReference type="Proteomes" id="UP000199034">
    <property type="component" value="Unassembled WGS sequence"/>
</dbReference>